<dbReference type="AlphaFoldDB" id="A0A7X1FAX4"/>
<sequence length="152" mass="16621">MHSDPEAYLLLKTVARFASARFEALADIAANELKAMPAIGIMGDDLGLGSVWEEYAYDQQNGPVRALEMAWSGVTSSIIDRLVADLPKPEATLLTFYCCWDCGDDPLDTVGDPPDGFYPEALATAVAEELQRAALNCTLPDIWLYDGEEEDE</sequence>
<keyword evidence="2" id="KW-1185">Reference proteome</keyword>
<comment type="caution">
    <text evidence="1">The sequence shown here is derived from an EMBL/GenBank/DDBJ whole genome shotgun (WGS) entry which is preliminary data.</text>
</comment>
<evidence type="ECO:0000313" key="1">
    <source>
        <dbReference type="EMBL" id="MBC2653612.1"/>
    </source>
</evidence>
<dbReference type="EMBL" id="JACLAU010000061">
    <property type="protein sequence ID" value="MBC2653612.1"/>
    <property type="molecule type" value="Genomic_DNA"/>
</dbReference>
<proteinExistence type="predicted"/>
<dbReference type="Proteomes" id="UP000520156">
    <property type="component" value="Unassembled WGS sequence"/>
</dbReference>
<evidence type="ECO:0000313" key="2">
    <source>
        <dbReference type="Proteomes" id="UP000520156"/>
    </source>
</evidence>
<organism evidence="1 2">
    <name type="scientific">Novosphingobium aerophilum</name>
    <dbReference type="NCBI Taxonomy" id="2839843"/>
    <lineage>
        <taxon>Bacteria</taxon>
        <taxon>Pseudomonadati</taxon>
        <taxon>Pseudomonadota</taxon>
        <taxon>Alphaproteobacteria</taxon>
        <taxon>Sphingomonadales</taxon>
        <taxon>Sphingomonadaceae</taxon>
        <taxon>Novosphingobium</taxon>
    </lineage>
</organism>
<gene>
    <name evidence="1" type="ORF">H7F49_18175</name>
</gene>
<dbReference type="RefSeq" id="WP_185684984.1">
    <property type="nucleotide sequence ID" value="NZ_JACLAU010000061.1"/>
</dbReference>
<reference evidence="1 2" key="1">
    <citation type="submission" date="2020-08" db="EMBL/GenBank/DDBJ databases">
        <title>The genome sequence of Novosphingobium flavum 4Y4.</title>
        <authorList>
            <person name="Liu Y."/>
        </authorList>
    </citation>
    <scope>NUCLEOTIDE SEQUENCE [LARGE SCALE GENOMIC DNA]</scope>
    <source>
        <strain evidence="1 2">4Y4</strain>
    </source>
</reference>
<accession>A0A7X1FAX4</accession>
<protein>
    <submittedName>
        <fullName evidence="1">Uncharacterized protein</fullName>
    </submittedName>
</protein>
<name>A0A7X1FAX4_9SPHN</name>